<dbReference type="EMBL" id="IACM01043599">
    <property type="protein sequence ID" value="LAB24689.1"/>
    <property type="molecule type" value="Transcribed_RNA"/>
</dbReference>
<sequence>MMGNLGEFQPGWRILGVEVHTSSRFGTLPSGKHWPRTSQNICKCSSSSFTMDVVAFSFLIFSIFQDYIKNTLRHPSRLSNQGQSTGRSVLMIEKIAIVASHKGVPIIFCEWARKKWRQINWTGDISQNRQTFLCYL</sequence>
<dbReference type="AlphaFoldDB" id="A0A2D4LV98"/>
<proteinExistence type="predicted"/>
<reference evidence="1" key="2">
    <citation type="submission" date="2017-11" db="EMBL/GenBank/DDBJ databases">
        <title>Coralsnake Venomics: Analyses of Venom Gland Transcriptomes and Proteomes of Six Brazilian Taxa.</title>
        <authorList>
            <person name="Aird S.D."/>
            <person name="Jorge da Silva N."/>
            <person name="Qiu L."/>
            <person name="Villar-Briones A."/>
            <person name="Aparecida-Saddi V."/>
            <person name="Campos-Telles M.P."/>
            <person name="Grau M."/>
            <person name="Mikheyev A.S."/>
        </authorList>
    </citation>
    <scope>NUCLEOTIDE SEQUENCE</scope>
    <source>
        <tissue evidence="1">Venom_gland</tissue>
    </source>
</reference>
<dbReference type="EMBL" id="IACM01043598">
    <property type="protein sequence ID" value="LAB24686.1"/>
    <property type="molecule type" value="Transcribed_RNA"/>
</dbReference>
<reference evidence="1" key="1">
    <citation type="submission" date="2017-07" db="EMBL/GenBank/DDBJ databases">
        <authorList>
            <person name="Mikheyev A."/>
            <person name="Grau M."/>
        </authorList>
    </citation>
    <scope>NUCLEOTIDE SEQUENCE</scope>
    <source>
        <tissue evidence="1">Venom_gland</tissue>
    </source>
</reference>
<evidence type="ECO:0000313" key="1">
    <source>
        <dbReference type="EMBL" id="LAB24686.1"/>
    </source>
</evidence>
<protein>
    <submittedName>
        <fullName evidence="1">Uncharacterized protein</fullName>
    </submittedName>
</protein>
<organism evidence="1">
    <name type="scientific">Micrurus spixii</name>
    <name type="common">Amazon coral snake</name>
    <dbReference type="NCBI Taxonomy" id="129469"/>
    <lineage>
        <taxon>Eukaryota</taxon>
        <taxon>Metazoa</taxon>
        <taxon>Chordata</taxon>
        <taxon>Craniata</taxon>
        <taxon>Vertebrata</taxon>
        <taxon>Euteleostomi</taxon>
        <taxon>Lepidosauria</taxon>
        <taxon>Squamata</taxon>
        <taxon>Bifurcata</taxon>
        <taxon>Unidentata</taxon>
        <taxon>Episquamata</taxon>
        <taxon>Toxicofera</taxon>
        <taxon>Serpentes</taxon>
        <taxon>Colubroidea</taxon>
        <taxon>Elapidae</taxon>
        <taxon>Elapinae</taxon>
        <taxon>Micrurus</taxon>
    </lineage>
</organism>
<name>A0A2D4LV98_9SAUR</name>
<accession>A0A2D4LV98</accession>